<comment type="subcellular location">
    <subcellularLocation>
        <location evidence="1">Periplasm</location>
    </subcellularLocation>
</comment>
<dbReference type="GO" id="GO:0005507">
    <property type="term" value="F:copper ion binding"/>
    <property type="evidence" value="ECO:0007669"/>
    <property type="project" value="InterPro"/>
</dbReference>
<dbReference type="EMBL" id="JACORT010000005">
    <property type="protein sequence ID" value="MBC5784026.1"/>
    <property type="molecule type" value="Genomic_DNA"/>
</dbReference>
<gene>
    <name evidence="7" type="ORF">H8N03_13830</name>
</gene>
<name>A0A923MS87_9BURK</name>
<dbReference type="Pfam" id="PF00127">
    <property type="entry name" value="Copper-bind"/>
    <property type="match status" value="1"/>
</dbReference>
<keyword evidence="4" id="KW-0186">Copper</keyword>
<evidence type="ECO:0000256" key="3">
    <source>
        <dbReference type="ARBA" id="ARBA00022764"/>
    </source>
</evidence>
<dbReference type="GO" id="GO:0009055">
    <property type="term" value="F:electron transfer activity"/>
    <property type="evidence" value="ECO:0007669"/>
    <property type="project" value="InterPro"/>
</dbReference>
<dbReference type="Gene3D" id="2.60.40.420">
    <property type="entry name" value="Cupredoxins - blue copper proteins"/>
    <property type="match status" value="1"/>
</dbReference>
<dbReference type="PANTHER" id="PTHR36507">
    <property type="entry name" value="BLL1555 PROTEIN"/>
    <property type="match status" value="1"/>
</dbReference>
<feature type="chain" id="PRO_5037801332" evidence="5">
    <location>
        <begin position="18"/>
        <end position="101"/>
    </location>
</feature>
<evidence type="ECO:0000256" key="1">
    <source>
        <dbReference type="ARBA" id="ARBA00004418"/>
    </source>
</evidence>
<dbReference type="GO" id="GO:0042597">
    <property type="term" value="C:periplasmic space"/>
    <property type="evidence" value="ECO:0007669"/>
    <property type="project" value="UniProtKB-SubCell"/>
</dbReference>
<dbReference type="PANTHER" id="PTHR36507:SF1">
    <property type="entry name" value="BLL1555 PROTEIN"/>
    <property type="match status" value="1"/>
</dbReference>
<feature type="signal peptide" evidence="5">
    <location>
        <begin position="1"/>
        <end position="17"/>
    </location>
</feature>
<proteinExistence type="predicted"/>
<dbReference type="AlphaFoldDB" id="A0A923MS87"/>
<dbReference type="InterPro" id="IPR008972">
    <property type="entry name" value="Cupredoxin"/>
</dbReference>
<evidence type="ECO:0000313" key="7">
    <source>
        <dbReference type="EMBL" id="MBC5784026.1"/>
    </source>
</evidence>
<accession>A0A923MS87</accession>
<evidence type="ECO:0000256" key="2">
    <source>
        <dbReference type="ARBA" id="ARBA00022723"/>
    </source>
</evidence>
<feature type="domain" description="Blue (type 1) copper" evidence="6">
    <location>
        <begin position="27"/>
        <end position="100"/>
    </location>
</feature>
<evidence type="ECO:0000259" key="6">
    <source>
        <dbReference type="Pfam" id="PF00127"/>
    </source>
</evidence>
<dbReference type="Proteomes" id="UP000608513">
    <property type="component" value="Unassembled WGS sequence"/>
</dbReference>
<reference evidence="7" key="1">
    <citation type="submission" date="2020-08" db="EMBL/GenBank/DDBJ databases">
        <title>Ramlibacter sp. USB13 16S ribosomal RNA gene genome sequencing and assembly.</title>
        <authorList>
            <person name="Kang M."/>
        </authorList>
    </citation>
    <scope>NUCLEOTIDE SEQUENCE</scope>
    <source>
        <strain evidence="7">USB13</strain>
    </source>
</reference>
<keyword evidence="5" id="KW-0732">Signal</keyword>
<evidence type="ECO:0000313" key="8">
    <source>
        <dbReference type="Proteomes" id="UP000608513"/>
    </source>
</evidence>
<comment type="caution">
    <text evidence="7">The sequence shown here is derived from an EMBL/GenBank/DDBJ whole genome shotgun (WGS) entry which is preliminary data.</text>
</comment>
<evidence type="ECO:0000256" key="5">
    <source>
        <dbReference type="SAM" id="SignalP"/>
    </source>
</evidence>
<sequence>MRAGVLLLALAAGPALAAEHVVSQKGKTFSVKKLSVQAGDSVKFVNDDPFAHNVFSLSDIKSFDLGSYGQGLFKSVLMDKKGIVDVECAVHPDMKMTVEVK</sequence>
<dbReference type="SUPFAM" id="SSF49503">
    <property type="entry name" value="Cupredoxins"/>
    <property type="match status" value="1"/>
</dbReference>
<organism evidence="7 8">
    <name type="scientific">Ramlibacter cellulosilyticus</name>
    <dbReference type="NCBI Taxonomy" id="2764187"/>
    <lineage>
        <taxon>Bacteria</taxon>
        <taxon>Pseudomonadati</taxon>
        <taxon>Pseudomonadota</taxon>
        <taxon>Betaproteobacteria</taxon>
        <taxon>Burkholderiales</taxon>
        <taxon>Comamonadaceae</taxon>
        <taxon>Ramlibacter</taxon>
    </lineage>
</organism>
<dbReference type="InterPro" id="IPR000923">
    <property type="entry name" value="BlueCu_1"/>
</dbReference>
<dbReference type="InterPro" id="IPR052721">
    <property type="entry name" value="ET_Amicyanin"/>
</dbReference>
<protein>
    <submittedName>
        <fullName evidence="7">Methylamine utilization protein</fullName>
    </submittedName>
</protein>
<keyword evidence="3" id="KW-0574">Periplasm</keyword>
<keyword evidence="8" id="KW-1185">Reference proteome</keyword>
<keyword evidence="2" id="KW-0479">Metal-binding</keyword>
<evidence type="ECO:0000256" key="4">
    <source>
        <dbReference type="ARBA" id="ARBA00023008"/>
    </source>
</evidence>